<name>A0A1H8SZB1_9GAMM</name>
<accession>A0A1H8SZB1</accession>
<dbReference type="Gene3D" id="3.40.50.300">
    <property type="entry name" value="P-loop containing nucleotide triphosphate hydrolases"/>
    <property type="match status" value="1"/>
</dbReference>
<dbReference type="CDD" id="cd02042">
    <property type="entry name" value="ParAB_family"/>
    <property type="match status" value="1"/>
</dbReference>
<dbReference type="RefSeq" id="WP_091642752.1">
    <property type="nucleotide sequence ID" value="NZ_FOEG01000003.1"/>
</dbReference>
<dbReference type="PANTHER" id="PTHR13696">
    <property type="entry name" value="P-LOOP CONTAINING NUCLEOSIDE TRIPHOSPHATE HYDROLASE"/>
    <property type="match status" value="1"/>
</dbReference>
<dbReference type="PANTHER" id="PTHR13696:SF96">
    <property type="entry name" value="COBQ_COBB_MIND_PARA NUCLEOTIDE BINDING DOMAIN-CONTAINING PROTEIN"/>
    <property type="match status" value="1"/>
</dbReference>
<dbReference type="SUPFAM" id="SSF52540">
    <property type="entry name" value="P-loop containing nucleoside triphosphate hydrolases"/>
    <property type="match status" value="1"/>
</dbReference>
<dbReference type="OrthoDB" id="9799330at2"/>
<evidence type="ECO:0000259" key="1">
    <source>
        <dbReference type="Pfam" id="PF13614"/>
    </source>
</evidence>
<dbReference type="Proteomes" id="UP000199657">
    <property type="component" value="Unassembled WGS sequence"/>
</dbReference>
<dbReference type="InterPro" id="IPR027417">
    <property type="entry name" value="P-loop_NTPase"/>
</dbReference>
<dbReference type="InterPro" id="IPR050678">
    <property type="entry name" value="DNA_Partitioning_ATPase"/>
</dbReference>
<dbReference type="EMBL" id="FOEG01000003">
    <property type="protein sequence ID" value="SEO84219.1"/>
    <property type="molecule type" value="Genomic_DNA"/>
</dbReference>
<gene>
    <name evidence="2" type="ORF">SAMN04488052_103315</name>
</gene>
<evidence type="ECO:0000313" key="3">
    <source>
        <dbReference type="Proteomes" id="UP000199657"/>
    </source>
</evidence>
<protein>
    <submittedName>
        <fullName evidence="2">Chromosome partitioning related protein ParA</fullName>
    </submittedName>
</protein>
<dbReference type="InterPro" id="IPR025669">
    <property type="entry name" value="AAA_dom"/>
</dbReference>
<dbReference type="STRING" id="406100.SAMN04488052_103315"/>
<dbReference type="AlphaFoldDB" id="A0A1H8SZB1"/>
<reference evidence="2 3" key="1">
    <citation type="submission" date="2016-10" db="EMBL/GenBank/DDBJ databases">
        <authorList>
            <person name="de Groot N.N."/>
        </authorList>
    </citation>
    <scope>NUCLEOTIDE SEQUENCE [LARGE SCALE GENOMIC DNA]</scope>
    <source>
        <strain evidence="2 3">CGMCC 1.6291</strain>
    </source>
</reference>
<dbReference type="Pfam" id="PF13614">
    <property type="entry name" value="AAA_31"/>
    <property type="match status" value="1"/>
</dbReference>
<evidence type="ECO:0000313" key="2">
    <source>
        <dbReference type="EMBL" id="SEO84219.1"/>
    </source>
</evidence>
<organism evidence="2 3">
    <name type="scientific">Aquisalimonas asiatica</name>
    <dbReference type="NCBI Taxonomy" id="406100"/>
    <lineage>
        <taxon>Bacteria</taxon>
        <taxon>Pseudomonadati</taxon>
        <taxon>Pseudomonadota</taxon>
        <taxon>Gammaproteobacteria</taxon>
        <taxon>Chromatiales</taxon>
        <taxon>Ectothiorhodospiraceae</taxon>
        <taxon>Aquisalimonas</taxon>
    </lineage>
</organism>
<feature type="domain" description="AAA" evidence="1">
    <location>
        <begin position="6"/>
        <end position="158"/>
    </location>
</feature>
<keyword evidence="3" id="KW-1185">Reference proteome</keyword>
<sequence>MAIKLTVTSTKGGVGKTTVTANLGAYIADLGYRVLLIDADIQPTLSSFFPLAQQSEYGLTELITAGETGSTVSTTALEAEDGGSLDIVLSNDPDGALQNWILHTPDGRVRLRHILSGYDEIYDAILIDTQGAVGPLQDAAVLAADLLLSPIPPEILSAREFARGTVTMLERLRPMAALGAPIGPLRGMLYRMDRTADARVIADELRRESYGPSRGQITVLDTAVPATVAYREAATHQIPVHRWETRRSGPTPAAAETMRTLAAECLPHLVENDREVEGHG</sequence>
<proteinExistence type="predicted"/>